<dbReference type="AlphaFoldDB" id="A0AAD8EMK2"/>
<organism evidence="1 2">
    <name type="scientific">Diploptera punctata</name>
    <name type="common">Pacific beetle cockroach</name>
    <dbReference type="NCBI Taxonomy" id="6984"/>
    <lineage>
        <taxon>Eukaryota</taxon>
        <taxon>Metazoa</taxon>
        <taxon>Ecdysozoa</taxon>
        <taxon>Arthropoda</taxon>
        <taxon>Hexapoda</taxon>
        <taxon>Insecta</taxon>
        <taxon>Pterygota</taxon>
        <taxon>Neoptera</taxon>
        <taxon>Polyneoptera</taxon>
        <taxon>Dictyoptera</taxon>
        <taxon>Blattodea</taxon>
        <taxon>Blaberoidea</taxon>
        <taxon>Blaberidae</taxon>
        <taxon>Diplopterinae</taxon>
        <taxon>Diploptera</taxon>
    </lineage>
</organism>
<protein>
    <submittedName>
        <fullName evidence="1">Uncharacterized protein</fullName>
    </submittedName>
</protein>
<dbReference type="Proteomes" id="UP001233999">
    <property type="component" value="Unassembled WGS sequence"/>
</dbReference>
<sequence>MPMYCENDPCATYNCTEGVPDKHKLPCGPNQYNRTGGFCNCCEVCITIVEEGGACPVIAGPPVYDICDEGLICDVNATCVISF</sequence>
<evidence type="ECO:0000313" key="2">
    <source>
        <dbReference type="Proteomes" id="UP001233999"/>
    </source>
</evidence>
<proteinExistence type="predicted"/>
<dbReference type="EMBL" id="JASPKZ010002356">
    <property type="protein sequence ID" value="KAJ9595364.1"/>
    <property type="molecule type" value="Genomic_DNA"/>
</dbReference>
<name>A0AAD8EMK2_DIPPU</name>
<dbReference type="Gene3D" id="2.10.80.20">
    <property type="match status" value="1"/>
</dbReference>
<reference evidence="1" key="1">
    <citation type="journal article" date="2023" name="IScience">
        <title>Live-bearing cockroach genome reveals convergent evolutionary mechanisms linked to viviparity in insects and beyond.</title>
        <authorList>
            <person name="Fouks B."/>
            <person name="Harrison M.C."/>
            <person name="Mikhailova A.A."/>
            <person name="Marchal E."/>
            <person name="English S."/>
            <person name="Carruthers M."/>
            <person name="Jennings E.C."/>
            <person name="Chiamaka E.L."/>
            <person name="Frigard R.A."/>
            <person name="Pippel M."/>
            <person name="Attardo G.M."/>
            <person name="Benoit J.B."/>
            <person name="Bornberg-Bauer E."/>
            <person name="Tobe S.S."/>
        </authorList>
    </citation>
    <scope>NUCLEOTIDE SEQUENCE</scope>
    <source>
        <strain evidence="1">Stay&amp;Tobe</strain>
    </source>
</reference>
<keyword evidence="2" id="KW-1185">Reference proteome</keyword>
<dbReference type="InterPro" id="IPR053741">
    <property type="entry name" value="Ser_Fungal_Prot_Inhib_sf"/>
</dbReference>
<evidence type="ECO:0000313" key="1">
    <source>
        <dbReference type="EMBL" id="KAJ9595364.1"/>
    </source>
</evidence>
<gene>
    <name evidence="1" type="ORF">L9F63_027251</name>
</gene>
<reference evidence="1" key="2">
    <citation type="submission" date="2023-05" db="EMBL/GenBank/DDBJ databases">
        <authorList>
            <person name="Fouks B."/>
        </authorList>
    </citation>
    <scope>NUCLEOTIDE SEQUENCE</scope>
    <source>
        <strain evidence="1">Stay&amp;Tobe</strain>
        <tissue evidence="1">Testes</tissue>
    </source>
</reference>
<comment type="caution">
    <text evidence="1">The sequence shown here is derived from an EMBL/GenBank/DDBJ whole genome shotgun (WGS) entry which is preliminary data.</text>
</comment>
<accession>A0AAD8EMK2</accession>